<proteinExistence type="predicted"/>
<dbReference type="RefSeq" id="XP_009016277.1">
    <property type="nucleotide sequence ID" value="XM_009018029.1"/>
</dbReference>
<dbReference type="GeneID" id="20203572"/>
<feature type="compositionally biased region" description="Polar residues" evidence="1">
    <location>
        <begin position="279"/>
        <end position="297"/>
    </location>
</feature>
<dbReference type="InParanoid" id="T1F423"/>
<reference evidence="3 5" key="2">
    <citation type="journal article" date="2013" name="Nature">
        <title>Insights into bilaterian evolution from three spiralian genomes.</title>
        <authorList>
            <person name="Simakov O."/>
            <person name="Marletaz F."/>
            <person name="Cho S.J."/>
            <person name="Edsinger-Gonzales E."/>
            <person name="Havlak P."/>
            <person name="Hellsten U."/>
            <person name="Kuo D.H."/>
            <person name="Larsson T."/>
            <person name="Lv J."/>
            <person name="Arendt D."/>
            <person name="Savage R."/>
            <person name="Osoegawa K."/>
            <person name="de Jong P."/>
            <person name="Grimwood J."/>
            <person name="Chapman J.A."/>
            <person name="Shapiro H."/>
            <person name="Aerts A."/>
            <person name="Otillar R.P."/>
            <person name="Terry A.Y."/>
            <person name="Boore J.L."/>
            <person name="Grigoriev I.V."/>
            <person name="Lindberg D.R."/>
            <person name="Seaver E.C."/>
            <person name="Weisblat D.A."/>
            <person name="Putnam N.H."/>
            <person name="Rokhsar D.S."/>
        </authorList>
    </citation>
    <scope>NUCLEOTIDE SEQUENCE</scope>
</reference>
<evidence type="ECO:0000313" key="5">
    <source>
        <dbReference type="Proteomes" id="UP000015101"/>
    </source>
</evidence>
<feature type="compositionally biased region" description="Polar residues" evidence="1">
    <location>
        <begin position="238"/>
        <end position="249"/>
    </location>
</feature>
<keyword evidence="2" id="KW-0472">Membrane</keyword>
<evidence type="ECO:0000313" key="3">
    <source>
        <dbReference type="EMBL" id="ESO05644.1"/>
    </source>
</evidence>
<dbReference type="KEGG" id="hro:HELRODRAFT_171302"/>
<name>T1F423_HELRO</name>
<feature type="region of interest" description="Disordered" evidence="1">
    <location>
        <begin position="279"/>
        <end position="298"/>
    </location>
</feature>
<dbReference type="EnsemblMetazoa" id="HelroT171302">
    <property type="protein sequence ID" value="HelroP171302"/>
    <property type="gene ID" value="HelroG171302"/>
</dbReference>
<dbReference type="AlphaFoldDB" id="T1F423"/>
<feature type="region of interest" description="Disordered" evidence="1">
    <location>
        <begin position="117"/>
        <end position="138"/>
    </location>
</feature>
<dbReference type="EMBL" id="KB096325">
    <property type="protein sequence ID" value="ESO05644.1"/>
    <property type="molecule type" value="Genomic_DNA"/>
</dbReference>
<feature type="region of interest" description="Disordered" evidence="1">
    <location>
        <begin position="224"/>
        <end position="249"/>
    </location>
</feature>
<dbReference type="CTD" id="20203572"/>
<keyword evidence="2" id="KW-0812">Transmembrane</keyword>
<feature type="transmembrane region" description="Helical" evidence="2">
    <location>
        <begin position="61"/>
        <end position="82"/>
    </location>
</feature>
<dbReference type="EMBL" id="AMQM01003845">
    <property type="status" value="NOT_ANNOTATED_CDS"/>
    <property type="molecule type" value="Genomic_DNA"/>
</dbReference>
<evidence type="ECO:0000256" key="1">
    <source>
        <dbReference type="SAM" id="MobiDB-lite"/>
    </source>
</evidence>
<protein>
    <submittedName>
        <fullName evidence="3 4">Uncharacterized protein</fullName>
    </submittedName>
</protein>
<keyword evidence="2" id="KW-1133">Transmembrane helix</keyword>
<dbReference type="Proteomes" id="UP000015101">
    <property type="component" value="Unassembled WGS sequence"/>
</dbReference>
<keyword evidence="5" id="KW-1185">Reference proteome</keyword>
<sequence>MNSTNSYNFTTIPASNNTLSTNKSYAINSALQPTKQQPQLQLQQHQEQPQVWHTNLDSTTISLFVVSVVAPALLLTAVFIAIKLKNNKKMKRLRRECVTNLTSQTSGETIQAWRSRNVNGDDEDEGEDGHHGDRAYGKNEPTTIATIYSSDNYKTDECQTFINHQHPILHSNFTLSEDLNANKRGSPLCPRTDLNDTIRAFFDHHNYRHFKHIYHHYSLDNEDLHNSSQQQTEREQRTLNQQANIPQQRISSVSFDRGVRCTNRPGNKYFNHVQSNQRFSGTSQDGNHFNEDTSNGPNIRYNDHISTGKNNVENLKPSNNNNNILDANESKCHYNNLDENAEQNNMDCIDFKNNKLIGNVNKSHQNINTSNNNNGNSNNYTTEKCINNNSNTAAQCVNNNILQTLTKHQSSFEKIRLESHGKNNNVGKNGSLKKDTDDETVDLNYNSCSGIYERINDTMSSDINAGQSANFDSICDVVINSMLPATSHTLSYKCHEVSSSCRAECKIVDNNFNRNKKFVSHLGDNNNNQINVENSNQNVHDINYDVIEIADEIKCANKISDGTTRKAPNNSNFHKNNSNMFDCKVNRDIVSNDKSFHKIDELTNEKLNKHKSINNNNNDANYNATSLNDTMHINTNVQQRINILNDHINNNLTNNTHLTKLNNDAIITANHHNQVFNKTQRHDNNVGNQNPWKCTTIGYTNNDNPTVSTERTNEKSQSINQSTKSNAYAFVGSTKLNVDPTKLNVDSPKLNADSPKLNVDPTKLNVDLTNVNADSTPLNTSIGEYSEEEEVMKDFDAILSIYCDEDDFLCTSYEFDDNVLEIRI</sequence>
<reference evidence="4" key="3">
    <citation type="submission" date="2015-06" db="UniProtKB">
        <authorList>
            <consortium name="EnsemblMetazoa"/>
        </authorList>
    </citation>
    <scope>IDENTIFICATION</scope>
</reference>
<organism evidence="4 5">
    <name type="scientific">Helobdella robusta</name>
    <name type="common">Californian leech</name>
    <dbReference type="NCBI Taxonomy" id="6412"/>
    <lineage>
        <taxon>Eukaryota</taxon>
        <taxon>Metazoa</taxon>
        <taxon>Spiralia</taxon>
        <taxon>Lophotrochozoa</taxon>
        <taxon>Annelida</taxon>
        <taxon>Clitellata</taxon>
        <taxon>Hirudinea</taxon>
        <taxon>Rhynchobdellida</taxon>
        <taxon>Glossiphoniidae</taxon>
        <taxon>Helobdella</taxon>
    </lineage>
</organism>
<evidence type="ECO:0000256" key="2">
    <source>
        <dbReference type="SAM" id="Phobius"/>
    </source>
</evidence>
<gene>
    <name evidence="4" type="primary">20203572</name>
    <name evidence="3" type="ORF">HELRODRAFT_171302</name>
</gene>
<dbReference type="OrthoDB" id="2685591at2759"/>
<evidence type="ECO:0000313" key="4">
    <source>
        <dbReference type="EnsemblMetazoa" id="HelroP171302"/>
    </source>
</evidence>
<dbReference type="HOGENOM" id="CLU_343643_0_0_1"/>
<reference evidence="5" key="1">
    <citation type="submission" date="2012-12" db="EMBL/GenBank/DDBJ databases">
        <authorList>
            <person name="Hellsten U."/>
            <person name="Grimwood J."/>
            <person name="Chapman J.A."/>
            <person name="Shapiro H."/>
            <person name="Aerts A."/>
            <person name="Otillar R.P."/>
            <person name="Terry A.Y."/>
            <person name="Boore J.L."/>
            <person name="Simakov O."/>
            <person name="Marletaz F."/>
            <person name="Cho S.-J."/>
            <person name="Edsinger-Gonzales E."/>
            <person name="Havlak P."/>
            <person name="Kuo D.-H."/>
            <person name="Larsson T."/>
            <person name="Lv J."/>
            <person name="Arendt D."/>
            <person name="Savage R."/>
            <person name="Osoegawa K."/>
            <person name="de Jong P."/>
            <person name="Lindberg D.R."/>
            <person name="Seaver E.C."/>
            <person name="Weisblat D.A."/>
            <person name="Putnam N.H."/>
            <person name="Grigoriev I.V."/>
            <person name="Rokhsar D.S."/>
        </authorList>
    </citation>
    <scope>NUCLEOTIDE SEQUENCE</scope>
</reference>
<feature type="compositionally biased region" description="Basic and acidic residues" evidence="1">
    <location>
        <begin position="128"/>
        <end position="137"/>
    </location>
</feature>
<accession>T1F423</accession>